<feature type="transmembrane region" description="Helical" evidence="5">
    <location>
        <begin position="84"/>
        <end position="102"/>
    </location>
</feature>
<feature type="transmembrane region" description="Helical" evidence="5">
    <location>
        <begin position="175"/>
        <end position="195"/>
    </location>
</feature>
<feature type="transmembrane region" description="Helical" evidence="5">
    <location>
        <begin position="358"/>
        <end position="389"/>
    </location>
</feature>
<protein>
    <submittedName>
        <fullName evidence="7">SulP family inorganic anion transporter</fullName>
    </submittedName>
</protein>
<dbReference type="PANTHER" id="PTHR43310">
    <property type="entry name" value="SULFATE TRANSPORTER YBAR-RELATED"/>
    <property type="match status" value="1"/>
</dbReference>
<feature type="transmembrane region" description="Helical" evidence="5">
    <location>
        <begin position="39"/>
        <end position="56"/>
    </location>
</feature>
<feature type="transmembrane region" description="Helical" evidence="5">
    <location>
        <begin position="61"/>
        <end position="78"/>
    </location>
</feature>
<gene>
    <name evidence="7" type="ORF">LE190_18835</name>
</gene>
<dbReference type="CDD" id="cd07042">
    <property type="entry name" value="STAS_SulP_like_sulfate_transporter"/>
    <property type="match status" value="1"/>
</dbReference>
<evidence type="ECO:0000256" key="1">
    <source>
        <dbReference type="ARBA" id="ARBA00004141"/>
    </source>
</evidence>
<dbReference type="PANTHER" id="PTHR43310:SF1">
    <property type="entry name" value="SULFATE TRANSPORTER YBAR-RELATED"/>
    <property type="match status" value="1"/>
</dbReference>
<feature type="transmembrane region" description="Helical" evidence="5">
    <location>
        <begin position="299"/>
        <end position="317"/>
    </location>
</feature>
<feature type="transmembrane region" description="Helical" evidence="5">
    <location>
        <begin position="146"/>
        <end position="168"/>
    </location>
</feature>
<feature type="transmembrane region" description="Helical" evidence="5">
    <location>
        <begin position="228"/>
        <end position="253"/>
    </location>
</feature>
<evidence type="ECO:0000313" key="7">
    <source>
        <dbReference type="EMBL" id="MCA1857965.1"/>
    </source>
</evidence>
<comment type="subcellular location">
    <subcellularLocation>
        <location evidence="1">Membrane</location>
        <topology evidence="1">Multi-pass membrane protein</topology>
    </subcellularLocation>
</comment>
<dbReference type="InterPro" id="IPR011547">
    <property type="entry name" value="SLC26A/SulP_dom"/>
</dbReference>
<proteinExistence type="predicted"/>
<dbReference type="Pfam" id="PF01740">
    <property type="entry name" value="STAS"/>
    <property type="match status" value="1"/>
</dbReference>
<keyword evidence="8" id="KW-1185">Reference proteome</keyword>
<feature type="domain" description="STAS" evidence="6">
    <location>
        <begin position="408"/>
        <end position="484"/>
    </location>
</feature>
<dbReference type="PROSITE" id="PS50801">
    <property type="entry name" value="STAS"/>
    <property type="match status" value="1"/>
</dbReference>
<dbReference type="RefSeq" id="WP_225240149.1">
    <property type="nucleotide sequence ID" value="NZ_JAHYBX010000010.1"/>
</dbReference>
<accession>A0ABS7YE29</accession>
<feature type="transmembrane region" description="Helical" evidence="5">
    <location>
        <begin position="265"/>
        <end position="287"/>
    </location>
</feature>
<evidence type="ECO:0000313" key="8">
    <source>
        <dbReference type="Proteomes" id="UP001198602"/>
    </source>
</evidence>
<organism evidence="7 8">
    <name type="scientific">Massilia hydrophila</name>
    <dbReference type="NCBI Taxonomy" id="3044279"/>
    <lineage>
        <taxon>Bacteria</taxon>
        <taxon>Pseudomonadati</taxon>
        <taxon>Pseudomonadota</taxon>
        <taxon>Betaproteobacteria</taxon>
        <taxon>Burkholderiales</taxon>
        <taxon>Oxalobacteraceae</taxon>
        <taxon>Telluria group</taxon>
        <taxon>Massilia</taxon>
    </lineage>
</organism>
<keyword evidence="3 5" id="KW-1133">Transmembrane helix</keyword>
<dbReference type="EMBL" id="JAHYBX010000010">
    <property type="protein sequence ID" value="MCA1857965.1"/>
    <property type="molecule type" value="Genomic_DNA"/>
</dbReference>
<dbReference type="InterPro" id="IPR052706">
    <property type="entry name" value="Membrane-Transporter-like"/>
</dbReference>
<evidence type="ECO:0000256" key="5">
    <source>
        <dbReference type="SAM" id="Phobius"/>
    </source>
</evidence>
<dbReference type="InterPro" id="IPR036513">
    <property type="entry name" value="STAS_dom_sf"/>
</dbReference>
<evidence type="ECO:0000256" key="2">
    <source>
        <dbReference type="ARBA" id="ARBA00022692"/>
    </source>
</evidence>
<dbReference type="SUPFAM" id="SSF52091">
    <property type="entry name" value="SpoIIaa-like"/>
    <property type="match status" value="1"/>
</dbReference>
<dbReference type="Gene3D" id="3.30.750.24">
    <property type="entry name" value="STAS domain"/>
    <property type="match status" value="1"/>
</dbReference>
<comment type="caution">
    <text evidence="7">The sequence shown here is derived from an EMBL/GenBank/DDBJ whole genome shotgun (WGS) entry which is preliminary data.</text>
</comment>
<evidence type="ECO:0000259" key="6">
    <source>
        <dbReference type="PROSITE" id="PS50801"/>
    </source>
</evidence>
<sequence length="506" mass="53530">MPTLSPTYLKSNLLSGLTVALALVPEAIAFALVAQVSPLTGLYAAVLVSFMTSAFGGRPGMISAAAGSLAVVMTALVVQHGAQYLFAAVVLMGVLQLLFAAARLGKFIRMVPHPVMLGFVNGLALVIFVAQFGHFKTPGPDGAPQWMAGPALATMLGVVAATMAVIYLTPRVTKAVPATLVGILAASAGCALLGIDTKTVGDLGSIAGGLPAFALPEVPWNLDTLRIVFPYALVLAGVGLIESLLTLTLVDEITDTRGQPNRECLALGAANVVTGLFGGMGGCALIGQSMINVNSGGTGRLSGIVASSFLLSFILVGSHWIEQIPLAALIGVMFVVCEKTFEWGTFRLFGRVPRADALVIVLVAGMTLAFDLAVAVLAGVVVSALVFAWQHARQIRVETDVDAQGWKVYELEGTLFFASVTGFQALFTPKEDPQDVVIEFRRARVADHSAIQAIDALAERYRQLGKRLHLRHLSPDCREVLEKARDMIEVNLLEDPRYRVADDKLA</sequence>
<evidence type="ECO:0000256" key="4">
    <source>
        <dbReference type="ARBA" id="ARBA00023136"/>
    </source>
</evidence>
<reference evidence="7 8" key="1">
    <citation type="submission" date="2021-07" db="EMBL/GenBank/DDBJ databases">
        <title>Characterization of Violacein-producing bacteria and related species.</title>
        <authorList>
            <person name="Wilson H.S."/>
            <person name="De Leon M.E."/>
        </authorList>
    </citation>
    <scope>NUCLEOTIDE SEQUENCE [LARGE SCALE GENOMIC DNA]</scope>
    <source>
        <strain evidence="7 8">HSC-2F05</strain>
    </source>
</reference>
<keyword evidence="2 5" id="KW-0812">Transmembrane</keyword>
<keyword evidence="4 5" id="KW-0472">Membrane</keyword>
<dbReference type="Pfam" id="PF00916">
    <property type="entry name" value="Sulfate_transp"/>
    <property type="match status" value="1"/>
</dbReference>
<feature type="transmembrane region" description="Helical" evidence="5">
    <location>
        <begin position="114"/>
        <end position="134"/>
    </location>
</feature>
<name>A0ABS7YE29_9BURK</name>
<evidence type="ECO:0000256" key="3">
    <source>
        <dbReference type="ARBA" id="ARBA00022989"/>
    </source>
</evidence>
<dbReference type="InterPro" id="IPR002645">
    <property type="entry name" value="STAS_dom"/>
</dbReference>
<dbReference type="Proteomes" id="UP001198602">
    <property type="component" value="Unassembled WGS sequence"/>
</dbReference>